<evidence type="ECO:0000313" key="1">
    <source>
        <dbReference type="EMBL" id="KAI4384608.1"/>
    </source>
</evidence>
<dbReference type="EMBL" id="CM042881">
    <property type="protein sequence ID" value="KAI4384608.1"/>
    <property type="molecule type" value="Genomic_DNA"/>
</dbReference>
<dbReference type="Proteomes" id="UP001057402">
    <property type="component" value="Chromosome 2"/>
</dbReference>
<organism evidence="1 2">
    <name type="scientific">Melastoma candidum</name>
    <dbReference type="NCBI Taxonomy" id="119954"/>
    <lineage>
        <taxon>Eukaryota</taxon>
        <taxon>Viridiplantae</taxon>
        <taxon>Streptophyta</taxon>
        <taxon>Embryophyta</taxon>
        <taxon>Tracheophyta</taxon>
        <taxon>Spermatophyta</taxon>
        <taxon>Magnoliopsida</taxon>
        <taxon>eudicotyledons</taxon>
        <taxon>Gunneridae</taxon>
        <taxon>Pentapetalae</taxon>
        <taxon>rosids</taxon>
        <taxon>malvids</taxon>
        <taxon>Myrtales</taxon>
        <taxon>Melastomataceae</taxon>
        <taxon>Melastomatoideae</taxon>
        <taxon>Melastomateae</taxon>
        <taxon>Melastoma</taxon>
    </lineage>
</organism>
<accession>A0ACB9S1W3</accession>
<name>A0ACB9S1W3_9MYRT</name>
<comment type="caution">
    <text evidence="1">The sequence shown here is derived from an EMBL/GenBank/DDBJ whole genome shotgun (WGS) entry which is preliminary data.</text>
</comment>
<protein>
    <submittedName>
        <fullName evidence="1">Uncharacterized protein</fullName>
    </submittedName>
</protein>
<sequence length="342" mass="38142">MAPPRKIIDQVSGWLTVYDDGTVDRTWTGPPEVKFMAEPVPPHEEFVDGVATRDVLVDGSPTLRLRVYLPEVRVSDQGKGEDGNGKLPILLHFHGGGFCISQPDWYMYHAVYTGLVKSAPAICVSPYLRLAPENKLPAAIDDGYAALKWLRSLALGEMTDSWLSDRGDFDRIFLIGDSSGGNVVHAVAARAGDFDLMGIRLAGAIPIHPGFVRKERSRSEMERPETPFLTRDMAEKFLALALPEGADRDHQITSPMGWLARPLRELRMPPVLLCLAENDLILDTEMEYYEAMKQGKHEIELLMSHGMTHSFYLNRIAVKMDPETAAQTNLLFSGIADFINRH</sequence>
<gene>
    <name evidence="1" type="ORF">MLD38_002734</name>
</gene>
<reference evidence="2" key="1">
    <citation type="journal article" date="2023" name="Front. Plant Sci.">
        <title>Chromosomal-level genome assembly of Melastoma candidum provides insights into trichome evolution.</title>
        <authorList>
            <person name="Zhong Y."/>
            <person name="Wu W."/>
            <person name="Sun C."/>
            <person name="Zou P."/>
            <person name="Liu Y."/>
            <person name="Dai S."/>
            <person name="Zhou R."/>
        </authorList>
    </citation>
    <scope>NUCLEOTIDE SEQUENCE [LARGE SCALE GENOMIC DNA]</scope>
</reference>
<proteinExistence type="predicted"/>
<keyword evidence="2" id="KW-1185">Reference proteome</keyword>
<evidence type="ECO:0000313" key="2">
    <source>
        <dbReference type="Proteomes" id="UP001057402"/>
    </source>
</evidence>